<gene>
    <name evidence="5" type="ORF">RJ641_020595</name>
</gene>
<comment type="caution">
    <text evidence="5">The sequence shown here is derived from an EMBL/GenBank/DDBJ whole genome shotgun (WGS) entry which is preliminary data.</text>
</comment>
<dbReference type="SUPFAM" id="SSF53474">
    <property type="entry name" value="alpha/beta-Hydrolases"/>
    <property type="match status" value="1"/>
</dbReference>
<dbReference type="CDD" id="cd07987">
    <property type="entry name" value="LPLAT_MGAT-like"/>
    <property type="match status" value="1"/>
</dbReference>
<keyword evidence="2" id="KW-0808">Transferase</keyword>
<dbReference type="InterPro" id="IPR007130">
    <property type="entry name" value="DAGAT"/>
</dbReference>
<evidence type="ECO:0000256" key="2">
    <source>
        <dbReference type="ARBA" id="ARBA00022679"/>
    </source>
</evidence>
<dbReference type="Pfam" id="PF03982">
    <property type="entry name" value="DAGAT"/>
    <property type="match status" value="1"/>
</dbReference>
<keyword evidence="6" id="KW-1185">Reference proteome</keyword>
<comment type="similarity">
    <text evidence="1">Belongs to the diacylglycerol acyltransferase family.</text>
</comment>
<dbReference type="PANTHER" id="PTHR22753:SF14">
    <property type="entry name" value="MONOACYLGLYCEROL_DIACYLGLYCEROL O-ACYLTRANSFERASE"/>
    <property type="match status" value="1"/>
</dbReference>
<dbReference type="GO" id="GO:0004144">
    <property type="term" value="F:diacylglycerol O-acyltransferase activity"/>
    <property type="evidence" value="ECO:0007669"/>
    <property type="project" value="UniProtKB-ARBA"/>
</dbReference>
<dbReference type="InterPro" id="IPR029058">
    <property type="entry name" value="AB_hydrolase_fold"/>
</dbReference>
<evidence type="ECO:0000256" key="1">
    <source>
        <dbReference type="ARBA" id="ARBA00005420"/>
    </source>
</evidence>
<name>A0AAN8UT49_9MAGN</name>
<dbReference type="InterPro" id="IPR022742">
    <property type="entry name" value="Hydrolase_4"/>
</dbReference>
<dbReference type="EMBL" id="JBAMMX010000025">
    <property type="protein sequence ID" value="KAK6915478.1"/>
    <property type="molecule type" value="Genomic_DNA"/>
</dbReference>
<sequence>MASVTVAPVHLLPNFGVNLGLVSRQLRRVCVKSLGSGDSAVLSSDKIGFNVESVAGDREKIGFVVDGGNGNVGYDFEGKKNGESLSNDELEVLWDDGYGKSSVKEYLEAAKEMLQNDGGPPRWFCPLECGRPLKDSPTLFFVPGLDGIGLGLTLHHQALGKVFEVHCLHIPTYDRTPFEGGLLFYEMIFKCALFYEGLVKLIEETVRREHVSAPNRPIYIVGDSFGGCLALAVAARNPSIDLVLILVNPATSFGKSQLQPLFPVLGALPNELHVTLPYLLSFVMGDPVKMALVNIENGLPPPLTMQKLSANLTALLPLLGGLADIIPKDTLLWKLKQLRTGSAYANSRLHAVKAEVLVLASGKDNMLPSRDEADRLWRTLQNCRVRYFKDNGHTLLLEDSVNLLTLIKGLQLYRHSRRHDYVADFLPPSKSEYKGVFDQRYGFVHLVTSPVMFSTLQDGTIVKGLAGVPDEGPVLLVGYHMLLGLEITSLVEGFLKEKGILVRGVAHPELFSSKLENSSTSTLSYFDFVKVFGALPVSATNFFRLFAKKSHVLLYPGGAREALHRKGEEYKLFWPEQPEFVRMAARFGATIVPFGVVGEDDVLEMVLDYDDLMRVPMVADYIRKTNEESTKVRSSNDRKVSEEDLFFPGVLPKVPGRFYYLFGQPIETKGREKILQDREKANELYLQVKSDVEVLLAYLIKKREEDPYRNFFDRIVYRALLAPVDHVPTFKL</sequence>
<reference evidence="5 6" key="1">
    <citation type="submission" date="2023-12" db="EMBL/GenBank/DDBJ databases">
        <title>A high-quality genome assembly for Dillenia turbinata (Dilleniales).</title>
        <authorList>
            <person name="Chanderbali A."/>
        </authorList>
    </citation>
    <scope>NUCLEOTIDE SEQUENCE [LARGE SCALE GENOMIC DNA]</scope>
    <source>
        <strain evidence="5">LSX21</strain>
        <tissue evidence="5">Leaf</tissue>
    </source>
</reference>
<dbReference type="PANTHER" id="PTHR22753">
    <property type="entry name" value="TRANSMEMBRANE PROTEIN 68"/>
    <property type="match status" value="1"/>
</dbReference>
<organism evidence="5 6">
    <name type="scientific">Dillenia turbinata</name>
    <dbReference type="NCBI Taxonomy" id="194707"/>
    <lineage>
        <taxon>Eukaryota</taxon>
        <taxon>Viridiplantae</taxon>
        <taxon>Streptophyta</taxon>
        <taxon>Embryophyta</taxon>
        <taxon>Tracheophyta</taxon>
        <taxon>Spermatophyta</taxon>
        <taxon>Magnoliopsida</taxon>
        <taxon>eudicotyledons</taxon>
        <taxon>Gunneridae</taxon>
        <taxon>Pentapetalae</taxon>
        <taxon>Dilleniales</taxon>
        <taxon>Dilleniaceae</taxon>
        <taxon>Dillenia</taxon>
    </lineage>
</organism>
<dbReference type="GO" id="GO:0016020">
    <property type="term" value="C:membrane"/>
    <property type="evidence" value="ECO:0007669"/>
    <property type="project" value="TreeGrafter"/>
</dbReference>
<dbReference type="Gene3D" id="3.40.50.1820">
    <property type="entry name" value="alpha/beta hydrolase"/>
    <property type="match status" value="1"/>
</dbReference>
<evidence type="ECO:0000256" key="3">
    <source>
        <dbReference type="ARBA" id="ARBA00023315"/>
    </source>
</evidence>
<feature type="domain" description="Serine aminopeptidase S33" evidence="4">
    <location>
        <begin position="212"/>
        <end position="399"/>
    </location>
</feature>
<dbReference type="AlphaFoldDB" id="A0AAN8UT49"/>
<protein>
    <submittedName>
        <fullName evidence="5">Diacylglycerol acyltransferase</fullName>
    </submittedName>
</protein>
<evidence type="ECO:0000259" key="4">
    <source>
        <dbReference type="Pfam" id="PF12146"/>
    </source>
</evidence>
<evidence type="ECO:0000313" key="6">
    <source>
        <dbReference type="Proteomes" id="UP001370490"/>
    </source>
</evidence>
<keyword evidence="3 5" id="KW-0012">Acyltransferase</keyword>
<evidence type="ECO:0000313" key="5">
    <source>
        <dbReference type="EMBL" id="KAK6915478.1"/>
    </source>
</evidence>
<dbReference type="Proteomes" id="UP001370490">
    <property type="component" value="Unassembled WGS sequence"/>
</dbReference>
<proteinExistence type="inferred from homology"/>
<dbReference type="Pfam" id="PF12146">
    <property type="entry name" value="Hydrolase_4"/>
    <property type="match status" value="1"/>
</dbReference>
<dbReference type="GO" id="GO:0019432">
    <property type="term" value="P:triglyceride biosynthetic process"/>
    <property type="evidence" value="ECO:0007669"/>
    <property type="project" value="UniProtKB-ARBA"/>
</dbReference>
<accession>A0AAN8UT49</accession>